<dbReference type="AlphaFoldDB" id="A0A1Y1XGL5"/>
<keyword evidence="1" id="KW-0560">Oxidoreductase</keyword>
<comment type="caution">
    <text evidence="3">The sequence shown here is derived from an EMBL/GenBank/DDBJ whole genome shotgun (WGS) entry which is preliminary data.</text>
</comment>
<organism evidence="3 4">
    <name type="scientific">Anaeromyces robustus</name>
    <dbReference type="NCBI Taxonomy" id="1754192"/>
    <lineage>
        <taxon>Eukaryota</taxon>
        <taxon>Fungi</taxon>
        <taxon>Fungi incertae sedis</taxon>
        <taxon>Chytridiomycota</taxon>
        <taxon>Chytridiomycota incertae sedis</taxon>
        <taxon>Neocallimastigomycetes</taxon>
        <taxon>Neocallimastigales</taxon>
        <taxon>Neocallimastigaceae</taxon>
        <taxon>Anaeromyces</taxon>
    </lineage>
</organism>
<sequence>MKSRKFGGIEVSAIGLGCMGFTHAYGQGPSEKDGIRLVHFAFENGCNMFDTAEKYSYLKNEEFVGKALKDLPRDKIIISDKFWPTKLPGQDYITEDKLSEEGIRQSLEGSLKRLQTDYIDLYTLHAMDEEHLEEVARVMGLLIKEGKIRGWGLSSPTAEQLKKAHSITLVTVIQSEYSMMERKWEKDVIPLCKELGIGFQVFSPMGNGFLSGKYTAKDKFDKNDLRTVITRFNEENINANQPLIDLINKYAMEKKCTSAQIALAWILKGHDFIVPISGMRKEERIIENLGAANVELTDKEYVSLNEELDKIKIYGDRDSKNIAKLATVPNNAH</sequence>
<dbReference type="InterPro" id="IPR036812">
    <property type="entry name" value="NAD(P)_OxRdtase_dom_sf"/>
</dbReference>
<dbReference type="Proteomes" id="UP000193944">
    <property type="component" value="Unassembled WGS sequence"/>
</dbReference>
<dbReference type="InterPro" id="IPR050791">
    <property type="entry name" value="Aldo-Keto_reductase"/>
</dbReference>
<dbReference type="OrthoDB" id="37537at2759"/>
<accession>A0A1Y1XGL5</accession>
<evidence type="ECO:0000313" key="3">
    <source>
        <dbReference type="EMBL" id="ORX84546.1"/>
    </source>
</evidence>
<evidence type="ECO:0000313" key="4">
    <source>
        <dbReference type="Proteomes" id="UP000193944"/>
    </source>
</evidence>
<feature type="domain" description="NADP-dependent oxidoreductase" evidence="2">
    <location>
        <begin position="13"/>
        <end position="305"/>
    </location>
</feature>
<dbReference type="Gene3D" id="3.20.20.100">
    <property type="entry name" value="NADP-dependent oxidoreductase domain"/>
    <property type="match status" value="1"/>
</dbReference>
<dbReference type="PANTHER" id="PTHR43625:SF77">
    <property type="entry name" value="ALDO-KETO REDUCTASE"/>
    <property type="match status" value="1"/>
</dbReference>
<reference evidence="3 4" key="1">
    <citation type="submission" date="2016-08" db="EMBL/GenBank/DDBJ databases">
        <title>A Parts List for Fungal Cellulosomes Revealed by Comparative Genomics.</title>
        <authorList>
            <consortium name="DOE Joint Genome Institute"/>
            <person name="Haitjema C.H."/>
            <person name="Gilmore S.P."/>
            <person name="Henske J.K."/>
            <person name="Solomon K.V."/>
            <person name="De Groot R."/>
            <person name="Kuo A."/>
            <person name="Mondo S.J."/>
            <person name="Salamov A.A."/>
            <person name="Labutti K."/>
            <person name="Zhao Z."/>
            <person name="Chiniquy J."/>
            <person name="Barry K."/>
            <person name="Brewer H.M."/>
            <person name="Purvine S.O."/>
            <person name="Wright A.T."/>
            <person name="Boxma B."/>
            <person name="Van Alen T."/>
            <person name="Hackstein J.H."/>
            <person name="Baker S.E."/>
            <person name="Grigoriev I.V."/>
            <person name="O'Malley M.A."/>
        </authorList>
    </citation>
    <scope>NUCLEOTIDE SEQUENCE [LARGE SCALE GENOMIC DNA]</scope>
    <source>
        <strain evidence="3 4">S4</strain>
    </source>
</reference>
<dbReference type="SUPFAM" id="SSF51430">
    <property type="entry name" value="NAD(P)-linked oxidoreductase"/>
    <property type="match status" value="1"/>
</dbReference>
<name>A0A1Y1XGL5_9FUNG</name>
<dbReference type="Pfam" id="PF00248">
    <property type="entry name" value="Aldo_ket_red"/>
    <property type="match status" value="1"/>
</dbReference>
<protein>
    <submittedName>
        <fullName evidence="3">Oxidoreductase</fullName>
    </submittedName>
</protein>
<gene>
    <name evidence="3" type="ORF">BCR32DRAFT_242500</name>
</gene>
<proteinExistence type="predicted"/>
<evidence type="ECO:0000259" key="2">
    <source>
        <dbReference type="Pfam" id="PF00248"/>
    </source>
</evidence>
<dbReference type="GO" id="GO:0016491">
    <property type="term" value="F:oxidoreductase activity"/>
    <property type="evidence" value="ECO:0007669"/>
    <property type="project" value="UniProtKB-KW"/>
</dbReference>
<keyword evidence="4" id="KW-1185">Reference proteome</keyword>
<dbReference type="STRING" id="1754192.A0A1Y1XGL5"/>
<dbReference type="GO" id="GO:0005737">
    <property type="term" value="C:cytoplasm"/>
    <property type="evidence" value="ECO:0007669"/>
    <property type="project" value="TreeGrafter"/>
</dbReference>
<dbReference type="PANTHER" id="PTHR43625">
    <property type="entry name" value="AFLATOXIN B1 ALDEHYDE REDUCTASE"/>
    <property type="match status" value="1"/>
</dbReference>
<reference evidence="3 4" key="2">
    <citation type="submission" date="2016-08" db="EMBL/GenBank/DDBJ databases">
        <title>Pervasive Adenine N6-methylation of Active Genes in Fungi.</title>
        <authorList>
            <consortium name="DOE Joint Genome Institute"/>
            <person name="Mondo S.J."/>
            <person name="Dannebaum R.O."/>
            <person name="Kuo R.C."/>
            <person name="Labutti K."/>
            <person name="Haridas S."/>
            <person name="Kuo A."/>
            <person name="Salamov A."/>
            <person name="Ahrendt S.R."/>
            <person name="Lipzen A."/>
            <person name="Sullivan W."/>
            <person name="Andreopoulos W.B."/>
            <person name="Clum A."/>
            <person name="Lindquist E."/>
            <person name="Daum C."/>
            <person name="Ramamoorthy G.K."/>
            <person name="Gryganskyi A."/>
            <person name="Culley D."/>
            <person name="Magnuson J.K."/>
            <person name="James T.Y."/>
            <person name="O'Malley M.A."/>
            <person name="Stajich J.E."/>
            <person name="Spatafora J.W."/>
            <person name="Visel A."/>
            <person name="Grigoriev I.V."/>
        </authorList>
    </citation>
    <scope>NUCLEOTIDE SEQUENCE [LARGE SCALE GENOMIC DNA]</scope>
    <source>
        <strain evidence="3 4">S4</strain>
    </source>
</reference>
<dbReference type="InterPro" id="IPR023210">
    <property type="entry name" value="NADP_OxRdtase_dom"/>
</dbReference>
<evidence type="ECO:0000256" key="1">
    <source>
        <dbReference type="ARBA" id="ARBA00023002"/>
    </source>
</evidence>
<dbReference type="EMBL" id="MCFG01000050">
    <property type="protein sequence ID" value="ORX84546.1"/>
    <property type="molecule type" value="Genomic_DNA"/>
</dbReference>